<evidence type="ECO:0000256" key="1">
    <source>
        <dbReference type="SAM" id="Coils"/>
    </source>
</evidence>
<name>A0A3N4ISW6_9PEZI</name>
<dbReference type="Proteomes" id="UP000276215">
    <property type="component" value="Unassembled WGS sequence"/>
</dbReference>
<dbReference type="EMBL" id="ML120940">
    <property type="protein sequence ID" value="RPA88487.1"/>
    <property type="molecule type" value="Genomic_DNA"/>
</dbReference>
<protein>
    <submittedName>
        <fullName evidence="2">Uncharacterized protein</fullName>
    </submittedName>
</protein>
<proteinExistence type="predicted"/>
<feature type="coiled-coil region" evidence="1">
    <location>
        <begin position="49"/>
        <end position="98"/>
    </location>
</feature>
<evidence type="ECO:0000313" key="2">
    <source>
        <dbReference type="EMBL" id="RPA88487.1"/>
    </source>
</evidence>
<sequence>MFRLLSKQVLKPMGVCHHPPQLHYLTRSISTTPTESVIYNKLCCLMEGQERLRNEMETRFDRIESLQERLGNEMETKFQRVDEKFERVEGRIETLQEKLGY</sequence>
<dbReference type="Gene3D" id="3.90.20.10">
    <property type="match status" value="1"/>
</dbReference>
<accession>A0A3N4ISW6</accession>
<keyword evidence="1" id="KW-0175">Coiled coil</keyword>
<evidence type="ECO:0000313" key="3">
    <source>
        <dbReference type="Proteomes" id="UP000276215"/>
    </source>
</evidence>
<organism evidence="2 3">
    <name type="scientific">Choiromyces venosus 120613-1</name>
    <dbReference type="NCBI Taxonomy" id="1336337"/>
    <lineage>
        <taxon>Eukaryota</taxon>
        <taxon>Fungi</taxon>
        <taxon>Dikarya</taxon>
        <taxon>Ascomycota</taxon>
        <taxon>Pezizomycotina</taxon>
        <taxon>Pezizomycetes</taxon>
        <taxon>Pezizales</taxon>
        <taxon>Tuberaceae</taxon>
        <taxon>Choiromyces</taxon>
    </lineage>
</organism>
<gene>
    <name evidence="2" type="ORF">L873DRAFT_1824454</name>
</gene>
<dbReference type="AlphaFoldDB" id="A0A3N4ISW6"/>
<reference evidence="2 3" key="1">
    <citation type="journal article" date="2018" name="Nat. Ecol. Evol.">
        <title>Pezizomycetes genomes reveal the molecular basis of ectomycorrhizal truffle lifestyle.</title>
        <authorList>
            <person name="Murat C."/>
            <person name="Payen T."/>
            <person name="Noel B."/>
            <person name="Kuo A."/>
            <person name="Morin E."/>
            <person name="Chen J."/>
            <person name="Kohler A."/>
            <person name="Krizsan K."/>
            <person name="Balestrini R."/>
            <person name="Da Silva C."/>
            <person name="Montanini B."/>
            <person name="Hainaut M."/>
            <person name="Levati E."/>
            <person name="Barry K.W."/>
            <person name="Belfiori B."/>
            <person name="Cichocki N."/>
            <person name="Clum A."/>
            <person name="Dockter R.B."/>
            <person name="Fauchery L."/>
            <person name="Guy J."/>
            <person name="Iotti M."/>
            <person name="Le Tacon F."/>
            <person name="Lindquist E.A."/>
            <person name="Lipzen A."/>
            <person name="Malagnac F."/>
            <person name="Mello A."/>
            <person name="Molinier V."/>
            <person name="Miyauchi S."/>
            <person name="Poulain J."/>
            <person name="Riccioni C."/>
            <person name="Rubini A."/>
            <person name="Sitrit Y."/>
            <person name="Splivallo R."/>
            <person name="Traeger S."/>
            <person name="Wang M."/>
            <person name="Zifcakova L."/>
            <person name="Wipf D."/>
            <person name="Zambonelli A."/>
            <person name="Paolocci F."/>
            <person name="Nowrousian M."/>
            <person name="Ottonello S."/>
            <person name="Baldrian P."/>
            <person name="Spatafora J.W."/>
            <person name="Henrissat B."/>
            <person name="Nagy L.G."/>
            <person name="Aury J.M."/>
            <person name="Wincker P."/>
            <person name="Grigoriev I.V."/>
            <person name="Bonfante P."/>
            <person name="Martin F.M."/>
        </authorList>
    </citation>
    <scope>NUCLEOTIDE SEQUENCE [LARGE SCALE GENOMIC DNA]</scope>
    <source>
        <strain evidence="2 3">120613-1</strain>
    </source>
</reference>
<keyword evidence="3" id="KW-1185">Reference proteome</keyword>
<dbReference type="OrthoDB" id="5503710at2759"/>